<evidence type="ECO:0000313" key="3">
    <source>
        <dbReference type="Proteomes" id="UP000064893"/>
    </source>
</evidence>
<dbReference type="RefSeq" id="WP_057953236.1">
    <property type="nucleotide sequence ID" value="NZ_CP013118.1"/>
</dbReference>
<dbReference type="OrthoDB" id="9801375at2"/>
<dbReference type="STRING" id="1307839.L21SP5_02176"/>
<dbReference type="Gene3D" id="3.40.50.1110">
    <property type="entry name" value="SGNH hydrolase"/>
    <property type="match status" value="1"/>
</dbReference>
<dbReference type="CDD" id="cd01831">
    <property type="entry name" value="Endoglucanase_E_like"/>
    <property type="match status" value="1"/>
</dbReference>
<proteinExistence type="predicted"/>
<dbReference type="InterPro" id="IPR037461">
    <property type="entry name" value="CtCE2-like_dom"/>
</dbReference>
<reference evidence="2 3" key="1">
    <citation type="submission" date="2015-11" db="EMBL/GenBank/DDBJ databases">
        <title>Description and complete genome sequence of a novel strain predominating in hypersaline microbial mats and representing a new family of the Bacteriodetes phylum.</title>
        <authorList>
            <person name="Spring S."/>
            <person name="Bunk B."/>
            <person name="Sproer C."/>
            <person name="Klenk H.-P."/>
        </authorList>
    </citation>
    <scope>NUCLEOTIDE SEQUENCE [LARGE SCALE GENOMIC DNA]</scope>
    <source>
        <strain evidence="2 3">L21-Spi-D4</strain>
    </source>
</reference>
<dbReference type="PANTHER" id="PTHR37834">
    <property type="entry name" value="GDSL-LIKE LIPASE/ACYLHYDROLASE DOMAIN PROTEIN (AFU_ORTHOLOGUE AFUA_2G00620)"/>
    <property type="match status" value="1"/>
</dbReference>
<dbReference type="GO" id="GO:0008810">
    <property type="term" value="F:cellulase activity"/>
    <property type="evidence" value="ECO:0007669"/>
    <property type="project" value="UniProtKB-EC"/>
</dbReference>
<dbReference type="InterPro" id="IPR036514">
    <property type="entry name" value="SGNH_hydro_sf"/>
</dbReference>
<dbReference type="Gene3D" id="2.60.120.260">
    <property type="entry name" value="Galactose-binding domain-like"/>
    <property type="match status" value="1"/>
</dbReference>
<dbReference type="InterPro" id="IPR040794">
    <property type="entry name" value="CE2_N"/>
</dbReference>
<dbReference type="KEGG" id="blq:L21SP5_02176"/>
<name>A0A0S2I0J5_9BACT</name>
<dbReference type="Pfam" id="PF17996">
    <property type="entry name" value="CE2_N"/>
    <property type="match status" value="1"/>
</dbReference>
<organism evidence="2 3">
    <name type="scientific">Salinivirga cyanobacteriivorans</name>
    <dbReference type="NCBI Taxonomy" id="1307839"/>
    <lineage>
        <taxon>Bacteria</taxon>
        <taxon>Pseudomonadati</taxon>
        <taxon>Bacteroidota</taxon>
        <taxon>Bacteroidia</taxon>
        <taxon>Bacteroidales</taxon>
        <taxon>Salinivirgaceae</taxon>
        <taxon>Salinivirga</taxon>
    </lineage>
</organism>
<dbReference type="AlphaFoldDB" id="A0A0S2I0J5"/>
<dbReference type="GO" id="GO:0052689">
    <property type="term" value="F:carboxylic ester hydrolase activity"/>
    <property type="evidence" value="ECO:0007669"/>
    <property type="project" value="InterPro"/>
</dbReference>
<keyword evidence="2" id="KW-0378">Hydrolase</keyword>
<keyword evidence="3" id="KW-1185">Reference proteome</keyword>
<dbReference type="Proteomes" id="UP000064893">
    <property type="component" value="Chromosome"/>
</dbReference>
<sequence>MLYSKDFVRIIIVVFLTLLLSNGCKQSTNQIIPPHSPLLKYEGRIDTSAQNVAGFFWPGTTVRLKFEGTSVQAIMNDTKGETFYNVIIDGKPEGYIRPDTTKKAIDLAELSHGVHTVELFRRTEFTTGTTKFYGFKIGRDTKGVPQQKHKHKIVFYGNSVTTGFANEDYSGQERPDSIFTNNYMSYAAITARHYNADYHCIARGGIGFMVSWYPQIMPELYNRLNPNSSQSPWGFYDADANLVVVNLGQNDSWIIENPKMEAYQYQFGDSVIQSNHIVIHYKAFIQKLRSHYPASPIICTLGSMAAVAPGSPWPGYIRKAVQALNDENVYVHFFEYLAKNGHPRVEDHQKMAKSLIQFIEKHNLLKDR</sequence>
<dbReference type="PANTHER" id="PTHR37834:SF2">
    <property type="entry name" value="ESTERASE, SGNH HYDROLASE-TYPE"/>
    <property type="match status" value="1"/>
</dbReference>
<dbReference type="InterPro" id="IPR052762">
    <property type="entry name" value="PCW_deacetylase/CE"/>
</dbReference>
<evidence type="ECO:0000313" key="2">
    <source>
        <dbReference type="EMBL" id="ALO15809.1"/>
    </source>
</evidence>
<evidence type="ECO:0000259" key="1">
    <source>
        <dbReference type="Pfam" id="PF17996"/>
    </source>
</evidence>
<keyword evidence="2" id="KW-0326">Glycosidase</keyword>
<feature type="domain" description="Carbohydrate esterase 2 N-terminal" evidence="1">
    <location>
        <begin position="41"/>
        <end position="142"/>
    </location>
</feature>
<dbReference type="SUPFAM" id="SSF52266">
    <property type="entry name" value="SGNH hydrolase"/>
    <property type="match status" value="1"/>
</dbReference>
<protein>
    <submittedName>
        <fullName evidence="2">Endoglucanase E</fullName>
        <ecNumber evidence="2">3.2.1.4</ecNumber>
    </submittedName>
</protein>
<accession>A0A0S2I0J5</accession>
<dbReference type="EMBL" id="CP013118">
    <property type="protein sequence ID" value="ALO15809.1"/>
    <property type="molecule type" value="Genomic_DNA"/>
</dbReference>
<dbReference type="EC" id="3.2.1.4" evidence="2"/>
<gene>
    <name evidence="2" type="primary">celE</name>
    <name evidence="2" type="ORF">L21SP5_02176</name>
</gene>